<accession>A0A1X0QIQ0</accession>
<dbReference type="VEuPathDB" id="MicrosporidiaDB:HERIO_1565"/>
<dbReference type="SUPFAM" id="SSF51556">
    <property type="entry name" value="Metallo-dependent hydrolases"/>
    <property type="match status" value="1"/>
</dbReference>
<dbReference type="PIRSF" id="PIRSF005902">
    <property type="entry name" value="DNase_TatD"/>
    <property type="match status" value="1"/>
</dbReference>
<dbReference type="InterPro" id="IPR001130">
    <property type="entry name" value="TatD-like"/>
</dbReference>
<name>A0A1X0QIQ0_9MICR</name>
<dbReference type="AlphaFoldDB" id="A0A1X0QIQ0"/>
<protein>
    <submittedName>
        <fullName evidence="6">TATD1</fullName>
    </submittedName>
</protein>
<dbReference type="PANTHER" id="PTHR10060:SF15">
    <property type="entry name" value="DEOXYRIBONUCLEASE TATDN1"/>
    <property type="match status" value="1"/>
</dbReference>
<dbReference type="InterPro" id="IPR032466">
    <property type="entry name" value="Metal_Hydrolase"/>
</dbReference>
<dbReference type="Gene3D" id="3.20.20.140">
    <property type="entry name" value="Metal-dependent hydrolases"/>
    <property type="match status" value="1"/>
</dbReference>
<reference evidence="6 7" key="1">
    <citation type="journal article" date="2017" name="Environ. Microbiol.">
        <title>Decay of the glycolytic pathway and adaptation to intranuclear parasitism within Enterocytozoonidae microsporidia.</title>
        <authorList>
            <person name="Wiredu Boakye D."/>
            <person name="Jaroenlak P."/>
            <person name="Prachumwat A."/>
            <person name="Williams T.A."/>
            <person name="Bateman K.S."/>
            <person name="Itsathitphaisarn O."/>
            <person name="Sritunyalucksana K."/>
            <person name="Paszkiewicz K.H."/>
            <person name="Moore K.A."/>
            <person name="Stentiford G.D."/>
            <person name="Williams B.A."/>
        </authorList>
    </citation>
    <scope>NUCLEOTIDE SEQUENCE [LARGE SCALE GENOMIC DNA]</scope>
    <source>
        <strain evidence="7">canceri</strain>
    </source>
</reference>
<feature type="binding site" evidence="5">
    <location>
        <position position="106"/>
    </location>
    <ligand>
        <name>a divalent metal cation</name>
        <dbReference type="ChEBI" id="CHEBI:60240"/>
        <label>1</label>
    </ligand>
</feature>
<keyword evidence="2" id="KW-0540">Nuclease</keyword>
<keyword evidence="3 5" id="KW-0479">Metal-binding</keyword>
<evidence type="ECO:0000256" key="5">
    <source>
        <dbReference type="PIRSR" id="PIRSR005902-1"/>
    </source>
</evidence>
<dbReference type="InterPro" id="IPR050891">
    <property type="entry name" value="TatD-type_Hydrolase"/>
</dbReference>
<dbReference type="EMBL" id="LTAI01000139">
    <property type="protein sequence ID" value="ORD99650.1"/>
    <property type="molecule type" value="Genomic_DNA"/>
</dbReference>
<dbReference type="GO" id="GO:0008296">
    <property type="term" value="F:3'-5'-DNA exonuclease activity"/>
    <property type="evidence" value="ECO:0007669"/>
    <property type="project" value="TreeGrafter"/>
</dbReference>
<keyword evidence="4" id="KW-0378">Hydrolase</keyword>
<dbReference type="VEuPathDB" id="MicrosporidiaDB:HERIO_1563"/>
<feature type="binding site" evidence="5">
    <location>
        <position position="142"/>
    </location>
    <ligand>
        <name>a divalent metal cation</name>
        <dbReference type="ChEBI" id="CHEBI:60240"/>
        <label>2</label>
    </ligand>
</feature>
<comment type="similarity">
    <text evidence="1">Belongs to the metallo-dependent hydrolases superfamily. TatD-type hydrolase family.</text>
</comment>
<proteinExistence type="inferred from homology"/>
<evidence type="ECO:0000313" key="7">
    <source>
        <dbReference type="Proteomes" id="UP000192501"/>
    </source>
</evidence>
<evidence type="ECO:0000313" key="6">
    <source>
        <dbReference type="EMBL" id="ORD99650.1"/>
    </source>
</evidence>
<evidence type="ECO:0000256" key="3">
    <source>
        <dbReference type="ARBA" id="ARBA00022723"/>
    </source>
</evidence>
<feature type="binding site" evidence="5">
    <location>
        <position position="170"/>
    </location>
    <ligand>
        <name>a divalent metal cation</name>
        <dbReference type="ChEBI" id="CHEBI:60240"/>
        <label>2</label>
    </ligand>
</feature>
<dbReference type="GO" id="GO:0005829">
    <property type="term" value="C:cytosol"/>
    <property type="evidence" value="ECO:0007669"/>
    <property type="project" value="TreeGrafter"/>
</dbReference>
<dbReference type="Pfam" id="PF01026">
    <property type="entry name" value="TatD_DNase"/>
    <property type="match status" value="1"/>
</dbReference>
<evidence type="ECO:0000256" key="4">
    <source>
        <dbReference type="ARBA" id="ARBA00022801"/>
    </source>
</evidence>
<dbReference type="CDD" id="cd01310">
    <property type="entry name" value="TatD_DNAse"/>
    <property type="match status" value="1"/>
</dbReference>
<dbReference type="PANTHER" id="PTHR10060">
    <property type="entry name" value="TATD FAMILY DEOXYRIBONUCLEASE"/>
    <property type="match status" value="1"/>
</dbReference>
<evidence type="ECO:0000256" key="1">
    <source>
        <dbReference type="ARBA" id="ARBA00009275"/>
    </source>
</evidence>
<dbReference type="Proteomes" id="UP000192501">
    <property type="component" value="Unassembled WGS sequence"/>
</dbReference>
<dbReference type="GO" id="GO:0046872">
    <property type="term" value="F:metal ion binding"/>
    <property type="evidence" value="ECO:0007669"/>
    <property type="project" value="UniProtKB-KW"/>
</dbReference>
<comment type="caution">
    <text evidence="6">The sequence shown here is derived from an EMBL/GenBank/DDBJ whole genome shotgun (WGS) entry which is preliminary data.</text>
</comment>
<gene>
    <name evidence="6" type="primary">TATD1</name>
    <name evidence="6" type="ORF">A0H76_454</name>
</gene>
<sequence length="276" mass="32021">MIDEIFIDIAVNPTHFTFENGDLDYDLIDFMVNKSKNNGVLPVFIGTDAKTSEQVKVLADYYDCYCYVGIHPNSVLLNVDDHLSELTSLEYLIENDNNNRIIGIGECGLDTYRNKENYEKQLIIFEKQLELFKKYDLPFFFHLRDCDEMSCDSDFINLLKKYKINKGVVHSFTGKLDTMFNIIQLGLYIGINGISMKLGIDIVKELPLERMLIETDSPFCLIRKSWVAANYLDQVIKARNNCPSYIYQICEVISKIKGIKYEVVRRTVYQNTKNLF</sequence>
<evidence type="ECO:0000256" key="2">
    <source>
        <dbReference type="ARBA" id="ARBA00022722"/>
    </source>
</evidence>
<dbReference type="VEuPathDB" id="MicrosporidiaDB:A0H76_454"/>
<feature type="binding site" evidence="5">
    <location>
        <position position="216"/>
    </location>
    <ligand>
        <name>a divalent metal cation</name>
        <dbReference type="ChEBI" id="CHEBI:60240"/>
        <label>1</label>
    </ligand>
</feature>
<organism evidence="6 7">
    <name type="scientific">Hepatospora eriocheir</name>
    <dbReference type="NCBI Taxonomy" id="1081669"/>
    <lineage>
        <taxon>Eukaryota</taxon>
        <taxon>Fungi</taxon>
        <taxon>Fungi incertae sedis</taxon>
        <taxon>Microsporidia</taxon>
        <taxon>Hepatosporidae</taxon>
        <taxon>Hepatospora</taxon>
    </lineage>
</organism>